<proteinExistence type="predicted"/>
<dbReference type="RefSeq" id="WP_316430385.1">
    <property type="nucleotide sequence ID" value="NZ_CP053586.1"/>
</dbReference>
<sequence length="303" mass="33460">MLFLADDATRLAGVISYFEPLVEQLRRAENLNDQLAMVWQLLTTLLDSTLAGRAPALAVFDELAEQNQAVGQFKQLYGNNERVQEFLNGADAAQLARVADIAERLRLPEHASVADALSQYPDALKLIIESGSDFLDRELVALQETGLSTNDVVHLLDLFEDIPLFRGTTDGFPGNDVLQRLGISPASIDPLVATIFALEGKAQGGDAIVLIATQRGLGNPAVDIGNVRRTLEREVQVDMLPLEFQSKASYAISVDRARQILSEMGVVELPNSIRPEDSVDYLRNTPRMTPEQIRDFFRRATEQ</sequence>
<reference evidence="1" key="1">
    <citation type="submission" date="2020-05" db="EMBL/GenBank/DDBJ databases">
        <authorList>
            <person name="Zhu T."/>
            <person name="Keshari N."/>
            <person name="Lu X."/>
        </authorList>
    </citation>
    <scope>NUCLEOTIDE SEQUENCE</scope>
    <source>
        <strain evidence="1">NK1-12</strain>
    </source>
</reference>
<organism evidence="1">
    <name type="scientific">Leptolyngbya sp. NK1-12</name>
    <dbReference type="NCBI Taxonomy" id="2547451"/>
    <lineage>
        <taxon>Bacteria</taxon>
        <taxon>Bacillati</taxon>
        <taxon>Cyanobacteriota</taxon>
        <taxon>Cyanophyceae</taxon>
        <taxon>Leptolyngbyales</taxon>
        <taxon>Leptolyngbyaceae</taxon>
        <taxon>Leptolyngbya group</taxon>
        <taxon>Leptolyngbya</taxon>
    </lineage>
</organism>
<name>A0AA96WVP7_9CYAN</name>
<evidence type="ECO:0000313" key="1">
    <source>
        <dbReference type="EMBL" id="WNZ24537.1"/>
    </source>
</evidence>
<gene>
    <name evidence="1" type="ORF">HJG54_17880</name>
</gene>
<protein>
    <submittedName>
        <fullName evidence="1">Uncharacterized protein</fullName>
    </submittedName>
</protein>
<accession>A0AA96WVP7</accession>
<dbReference type="AlphaFoldDB" id="A0AA96WVP7"/>
<dbReference type="EMBL" id="CP053586">
    <property type="protein sequence ID" value="WNZ24537.1"/>
    <property type="molecule type" value="Genomic_DNA"/>
</dbReference>